<evidence type="ECO:0000256" key="1">
    <source>
        <dbReference type="SAM" id="MobiDB-lite"/>
    </source>
</evidence>
<dbReference type="AlphaFoldDB" id="A0A0P7I061"/>
<dbReference type="STRING" id="699431.SY89_00764"/>
<feature type="region of interest" description="Disordered" evidence="1">
    <location>
        <begin position="160"/>
        <end position="180"/>
    </location>
</feature>
<accession>A0A0P7I061</accession>
<proteinExistence type="predicted"/>
<evidence type="ECO:0000313" key="2">
    <source>
        <dbReference type="EMBL" id="KPN30042.1"/>
    </source>
</evidence>
<dbReference type="OrthoDB" id="269319at2157"/>
<feature type="compositionally biased region" description="Polar residues" evidence="1">
    <location>
        <begin position="133"/>
        <end position="151"/>
    </location>
</feature>
<comment type="caution">
    <text evidence="2">The sequence shown here is derived from an EMBL/GenBank/DDBJ whole genome shotgun (WGS) entry which is preliminary data.</text>
</comment>
<dbReference type="Proteomes" id="UP000050535">
    <property type="component" value="Unassembled WGS sequence"/>
</dbReference>
<dbReference type="RefSeq" id="WP_054583153.1">
    <property type="nucleotide sequence ID" value="NZ_LGUC01000001.1"/>
</dbReference>
<name>A0A0P7I061_9EURY</name>
<protein>
    <recommendedName>
        <fullName evidence="4">DUF1102 domain-containing protein</fullName>
    </recommendedName>
</protein>
<feature type="region of interest" description="Disordered" evidence="1">
    <location>
        <begin position="133"/>
        <end position="152"/>
    </location>
</feature>
<reference evidence="3" key="1">
    <citation type="submission" date="2013-11" db="EMBL/GenBank/DDBJ databases">
        <authorList>
            <person name="Hoang H.T."/>
            <person name="Killian M.L."/>
            <person name="Madson D.M."/>
            <person name="Arruda P.H.E."/>
            <person name="Sun D."/>
            <person name="Schwartz K.J."/>
            <person name="Yoon K."/>
        </authorList>
    </citation>
    <scope>NUCLEOTIDE SEQUENCE [LARGE SCALE GENOMIC DNA]</scope>
    <source>
        <strain evidence="3">CDK2</strain>
    </source>
</reference>
<organism evidence="2 3">
    <name type="scientific">Halolamina pelagica</name>
    <dbReference type="NCBI Taxonomy" id="699431"/>
    <lineage>
        <taxon>Archaea</taxon>
        <taxon>Methanobacteriati</taxon>
        <taxon>Methanobacteriota</taxon>
        <taxon>Stenosarchaea group</taxon>
        <taxon>Halobacteria</taxon>
        <taxon>Halobacteriales</taxon>
        <taxon>Haloferacaceae</taxon>
    </lineage>
</organism>
<dbReference type="EMBL" id="LGUC01000001">
    <property type="protein sequence ID" value="KPN30042.1"/>
    <property type="molecule type" value="Genomic_DNA"/>
</dbReference>
<evidence type="ECO:0008006" key="4">
    <source>
        <dbReference type="Google" id="ProtNLM"/>
    </source>
</evidence>
<evidence type="ECO:0000313" key="3">
    <source>
        <dbReference type="Proteomes" id="UP000050535"/>
    </source>
</evidence>
<gene>
    <name evidence="2" type="ORF">SY89_00764</name>
</gene>
<sequence>MERRKFIAGLGSLTAAGAAGIGTGAFTTVQANRSVSVSVADDTDALLALTPDPDDDGTNESENADYLSWNNGKLSINIDSAAGTTGSGVNANATTQINDLFKVVNQGTQAAVVYVDPDSISDSNLTWSGSGITIDPQASNRPNGDYTNTGSLAAGVEDDQISLTGGDKGPTWSGVGSDDDDSLEEYVLEPGESFDFGLYVSTDSTVDNTSSISETIEIVADATRVPDSYTGDGSGSGT</sequence>
<keyword evidence="3" id="KW-1185">Reference proteome</keyword>